<name>A0ABR2MVD7_9ASPA</name>
<proteinExistence type="predicted"/>
<accession>A0ABR2MVD7</accession>
<keyword evidence="2" id="KW-1185">Reference proteome</keyword>
<comment type="caution">
    <text evidence="1">The sequence shown here is derived from an EMBL/GenBank/DDBJ whole genome shotgun (WGS) entry which is preliminary data.</text>
</comment>
<evidence type="ECO:0000313" key="2">
    <source>
        <dbReference type="Proteomes" id="UP001412067"/>
    </source>
</evidence>
<dbReference type="Proteomes" id="UP001412067">
    <property type="component" value="Unassembled WGS sequence"/>
</dbReference>
<gene>
    <name evidence="1" type="ORF">KSP40_PGU003608</name>
</gene>
<protein>
    <submittedName>
        <fullName evidence="1">Uncharacterized protein</fullName>
    </submittedName>
</protein>
<reference evidence="1 2" key="1">
    <citation type="journal article" date="2022" name="Nat. Plants">
        <title>Genomes of leafy and leafless Platanthera orchids illuminate the evolution of mycoheterotrophy.</title>
        <authorList>
            <person name="Li M.H."/>
            <person name="Liu K.W."/>
            <person name="Li Z."/>
            <person name="Lu H.C."/>
            <person name="Ye Q.L."/>
            <person name="Zhang D."/>
            <person name="Wang J.Y."/>
            <person name="Li Y.F."/>
            <person name="Zhong Z.M."/>
            <person name="Liu X."/>
            <person name="Yu X."/>
            <person name="Liu D.K."/>
            <person name="Tu X.D."/>
            <person name="Liu B."/>
            <person name="Hao Y."/>
            <person name="Liao X.Y."/>
            <person name="Jiang Y.T."/>
            <person name="Sun W.H."/>
            <person name="Chen J."/>
            <person name="Chen Y.Q."/>
            <person name="Ai Y."/>
            <person name="Zhai J.W."/>
            <person name="Wu S.S."/>
            <person name="Zhou Z."/>
            <person name="Hsiao Y.Y."/>
            <person name="Wu W.L."/>
            <person name="Chen Y.Y."/>
            <person name="Lin Y.F."/>
            <person name="Hsu J.L."/>
            <person name="Li C.Y."/>
            <person name="Wang Z.W."/>
            <person name="Zhao X."/>
            <person name="Zhong W.Y."/>
            <person name="Ma X.K."/>
            <person name="Ma L."/>
            <person name="Huang J."/>
            <person name="Chen G.Z."/>
            <person name="Huang M.Z."/>
            <person name="Huang L."/>
            <person name="Peng D.H."/>
            <person name="Luo Y.B."/>
            <person name="Zou S.Q."/>
            <person name="Chen S.P."/>
            <person name="Lan S."/>
            <person name="Tsai W.C."/>
            <person name="Van de Peer Y."/>
            <person name="Liu Z.J."/>
        </authorList>
    </citation>
    <scope>NUCLEOTIDE SEQUENCE [LARGE SCALE GENOMIC DNA]</scope>
    <source>
        <strain evidence="1">Lor288</strain>
    </source>
</reference>
<dbReference type="EMBL" id="JBBWWR010000004">
    <property type="protein sequence ID" value="KAK8968170.1"/>
    <property type="molecule type" value="Genomic_DNA"/>
</dbReference>
<sequence length="240" mass="27749">MVKDDASARRQAHVANFTDVIFKKSFTSERDLEEFRQRHIVEGYSARLLARTERLNSYIKGRLILSPCHFEVGLRLPFWPEYLQILQYFDIVPTQINSNDVAIIMGFLCYLREERIVFDLSVLQEIFAFAATLDGIVFFSSHVCTLVGTVNKVHRWSEYLVVVTGDFDGVLGRPHQPADVAFLVPILKGKREKLVEAFCGRQFVVIHWGINVNVLLEIHPCESKSSEFEHTRQYLTLSYY</sequence>
<evidence type="ECO:0000313" key="1">
    <source>
        <dbReference type="EMBL" id="KAK8968170.1"/>
    </source>
</evidence>
<organism evidence="1 2">
    <name type="scientific">Platanthera guangdongensis</name>
    <dbReference type="NCBI Taxonomy" id="2320717"/>
    <lineage>
        <taxon>Eukaryota</taxon>
        <taxon>Viridiplantae</taxon>
        <taxon>Streptophyta</taxon>
        <taxon>Embryophyta</taxon>
        <taxon>Tracheophyta</taxon>
        <taxon>Spermatophyta</taxon>
        <taxon>Magnoliopsida</taxon>
        <taxon>Liliopsida</taxon>
        <taxon>Asparagales</taxon>
        <taxon>Orchidaceae</taxon>
        <taxon>Orchidoideae</taxon>
        <taxon>Orchideae</taxon>
        <taxon>Orchidinae</taxon>
        <taxon>Platanthera</taxon>
    </lineage>
</organism>